<sequence>MDCSAWRREGSGAGRELDLIRVCKNLTGGRGEEGARLLSVVPTDRTRGNEHNLVVKRWNRLPREVVKSPPVEILKTQLDIALSNLLYLTLLEQEGWTRQSQEAPSNLNDPVN</sequence>
<evidence type="ECO:0000313" key="2">
    <source>
        <dbReference type="Proteomes" id="UP001333110"/>
    </source>
</evidence>
<accession>A0AAN7NRB9</accession>
<dbReference type="AlphaFoldDB" id="A0AAN7NRB9"/>
<comment type="caution">
    <text evidence="1">The sequence shown here is derived from an EMBL/GenBank/DDBJ whole genome shotgun (WGS) entry which is preliminary data.</text>
</comment>
<dbReference type="Proteomes" id="UP001333110">
    <property type="component" value="Unassembled WGS sequence"/>
</dbReference>
<organism evidence="1 2">
    <name type="scientific">Mycteria americana</name>
    <name type="common">Wood stork</name>
    <dbReference type="NCBI Taxonomy" id="33587"/>
    <lineage>
        <taxon>Eukaryota</taxon>
        <taxon>Metazoa</taxon>
        <taxon>Chordata</taxon>
        <taxon>Craniata</taxon>
        <taxon>Vertebrata</taxon>
        <taxon>Euteleostomi</taxon>
        <taxon>Archelosauria</taxon>
        <taxon>Archosauria</taxon>
        <taxon>Dinosauria</taxon>
        <taxon>Saurischia</taxon>
        <taxon>Theropoda</taxon>
        <taxon>Coelurosauria</taxon>
        <taxon>Aves</taxon>
        <taxon>Neognathae</taxon>
        <taxon>Neoaves</taxon>
        <taxon>Aequornithes</taxon>
        <taxon>Ciconiiformes</taxon>
        <taxon>Ciconiidae</taxon>
        <taxon>Mycteria</taxon>
    </lineage>
</organism>
<name>A0AAN7NRB9_MYCAM</name>
<reference evidence="1 2" key="1">
    <citation type="journal article" date="2023" name="J. Hered.">
        <title>Chromosome-level genome of the wood stork (Mycteria americana) provides insight into avian chromosome evolution.</title>
        <authorList>
            <person name="Flamio R. Jr."/>
            <person name="Ramstad K.M."/>
        </authorList>
    </citation>
    <scope>NUCLEOTIDE SEQUENCE [LARGE SCALE GENOMIC DNA]</scope>
    <source>
        <strain evidence="1">JAX WOST 10</strain>
    </source>
</reference>
<keyword evidence="2" id="KW-1185">Reference proteome</keyword>
<protein>
    <submittedName>
        <fullName evidence="1">Uncharacterized protein</fullName>
    </submittedName>
</protein>
<proteinExistence type="predicted"/>
<evidence type="ECO:0000313" key="1">
    <source>
        <dbReference type="EMBL" id="KAK4829556.1"/>
    </source>
</evidence>
<gene>
    <name evidence="1" type="ORF">QYF61_005225</name>
</gene>
<dbReference type="EMBL" id="JAUNZN010000001">
    <property type="protein sequence ID" value="KAK4829556.1"/>
    <property type="molecule type" value="Genomic_DNA"/>
</dbReference>